<dbReference type="RefSeq" id="WP_344414884.1">
    <property type="nucleotide sequence ID" value="NZ_BAAAQK010000005.1"/>
</dbReference>
<evidence type="ECO:0000256" key="3">
    <source>
        <dbReference type="ARBA" id="ARBA00023125"/>
    </source>
</evidence>
<comment type="caution">
    <text evidence="8">The sequence shown here is derived from an EMBL/GenBank/DDBJ whole genome shotgun (WGS) entry which is preliminary data.</text>
</comment>
<feature type="domain" description="HTH gntR-type" evidence="6">
    <location>
        <begin position="434"/>
        <end position="502"/>
    </location>
</feature>
<proteinExistence type="predicted"/>
<reference evidence="8 9" key="1">
    <citation type="journal article" date="2019" name="Int. J. Syst. Evol. Microbiol.">
        <title>The Global Catalogue of Microorganisms (GCM) 10K type strain sequencing project: providing services to taxonomists for standard genome sequencing and annotation.</title>
        <authorList>
            <consortium name="The Broad Institute Genomics Platform"/>
            <consortium name="The Broad Institute Genome Sequencing Center for Infectious Disease"/>
            <person name="Wu L."/>
            <person name="Ma J."/>
        </authorList>
    </citation>
    <scope>NUCLEOTIDE SEQUENCE [LARGE SCALE GENOMIC DNA]</scope>
    <source>
        <strain evidence="8 9">JCM 16009</strain>
    </source>
</reference>
<dbReference type="PROSITE" id="PS51898">
    <property type="entry name" value="TYR_RECOMBINASE"/>
    <property type="match status" value="1"/>
</dbReference>
<dbReference type="InterPro" id="IPR036390">
    <property type="entry name" value="WH_DNA-bd_sf"/>
</dbReference>
<evidence type="ECO:0000256" key="2">
    <source>
        <dbReference type="ARBA" id="ARBA00023015"/>
    </source>
</evidence>
<evidence type="ECO:0008006" key="10">
    <source>
        <dbReference type="Google" id="ProtNLM"/>
    </source>
</evidence>
<feature type="domain" description="Tyr recombinase" evidence="7">
    <location>
        <begin position="208"/>
        <end position="408"/>
    </location>
</feature>
<dbReference type="Pfam" id="PF00392">
    <property type="entry name" value="GntR"/>
    <property type="match status" value="1"/>
</dbReference>
<keyword evidence="4" id="KW-0804">Transcription</keyword>
<evidence type="ECO:0000256" key="5">
    <source>
        <dbReference type="ARBA" id="ARBA00023172"/>
    </source>
</evidence>
<gene>
    <name evidence="8" type="ORF">GCM10009836_20490</name>
</gene>
<dbReference type="SMART" id="SM00345">
    <property type="entry name" value="HTH_GNTR"/>
    <property type="match status" value="1"/>
</dbReference>
<dbReference type="InterPro" id="IPR036388">
    <property type="entry name" value="WH-like_DNA-bd_sf"/>
</dbReference>
<accession>A0ABN2MZD2</accession>
<keyword evidence="9" id="KW-1185">Reference proteome</keyword>
<keyword evidence="1" id="KW-0229">DNA integration</keyword>
<dbReference type="InterPro" id="IPR050090">
    <property type="entry name" value="Tyrosine_recombinase_XerCD"/>
</dbReference>
<dbReference type="InterPro" id="IPR002104">
    <property type="entry name" value="Integrase_catalytic"/>
</dbReference>
<keyword evidence="3" id="KW-0238">DNA-binding</keyword>
<evidence type="ECO:0000259" key="7">
    <source>
        <dbReference type="PROSITE" id="PS51898"/>
    </source>
</evidence>
<dbReference type="CDD" id="cd07377">
    <property type="entry name" value="WHTH_GntR"/>
    <property type="match status" value="1"/>
</dbReference>
<dbReference type="SUPFAM" id="SSF56349">
    <property type="entry name" value="DNA breaking-rejoining enzymes"/>
    <property type="match status" value="1"/>
</dbReference>
<dbReference type="CDD" id="cd01189">
    <property type="entry name" value="INT_ICEBs1_C_like"/>
    <property type="match status" value="1"/>
</dbReference>
<dbReference type="Gene3D" id="1.10.150.130">
    <property type="match status" value="1"/>
</dbReference>
<dbReference type="Gene3D" id="1.10.443.10">
    <property type="entry name" value="Intergrase catalytic core"/>
    <property type="match status" value="1"/>
</dbReference>
<organism evidence="8 9">
    <name type="scientific">Pseudonocardia ailaonensis</name>
    <dbReference type="NCBI Taxonomy" id="367279"/>
    <lineage>
        <taxon>Bacteria</taxon>
        <taxon>Bacillati</taxon>
        <taxon>Actinomycetota</taxon>
        <taxon>Actinomycetes</taxon>
        <taxon>Pseudonocardiales</taxon>
        <taxon>Pseudonocardiaceae</taxon>
        <taxon>Pseudonocardia</taxon>
    </lineage>
</organism>
<keyword evidence="5" id="KW-0233">DNA recombination</keyword>
<dbReference type="InterPro" id="IPR004107">
    <property type="entry name" value="Integrase_SAM-like_N"/>
</dbReference>
<evidence type="ECO:0000256" key="4">
    <source>
        <dbReference type="ARBA" id="ARBA00023163"/>
    </source>
</evidence>
<dbReference type="Pfam" id="PF14659">
    <property type="entry name" value="Phage_int_SAM_3"/>
    <property type="match status" value="1"/>
</dbReference>
<dbReference type="Pfam" id="PF00589">
    <property type="entry name" value="Phage_integrase"/>
    <property type="match status" value="1"/>
</dbReference>
<dbReference type="SUPFAM" id="SSF46785">
    <property type="entry name" value="Winged helix' DNA-binding domain"/>
    <property type="match status" value="1"/>
</dbReference>
<dbReference type="Proteomes" id="UP001500449">
    <property type="component" value="Unassembled WGS sequence"/>
</dbReference>
<keyword evidence="2" id="KW-0805">Transcription regulation</keyword>
<evidence type="ECO:0000313" key="9">
    <source>
        <dbReference type="Proteomes" id="UP001500449"/>
    </source>
</evidence>
<dbReference type="InterPro" id="IPR013762">
    <property type="entry name" value="Integrase-like_cat_sf"/>
</dbReference>
<dbReference type="InterPro" id="IPR011010">
    <property type="entry name" value="DNA_brk_join_enz"/>
</dbReference>
<dbReference type="PANTHER" id="PTHR30349">
    <property type="entry name" value="PHAGE INTEGRASE-RELATED"/>
    <property type="match status" value="1"/>
</dbReference>
<evidence type="ECO:0000256" key="1">
    <source>
        <dbReference type="ARBA" id="ARBA00022908"/>
    </source>
</evidence>
<evidence type="ECO:0000259" key="6">
    <source>
        <dbReference type="PROSITE" id="PS50949"/>
    </source>
</evidence>
<evidence type="ECO:0000313" key="8">
    <source>
        <dbReference type="EMBL" id="GAA1841058.1"/>
    </source>
</evidence>
<dbReference type="InterPro" id="IPR010998">
    <property type="entry name" value="Integrase_recombinase_N"/>
</dbReference>
<dbReference type="Gene3D" id="1.10.10.10">
    <property type="entry name" value="Winged helix-like DNA-binding domain superfamily/Winged helix DNA-binding domain"/>
    <property type="match status" value="1"/>
</dbReference>
<dbReference type="PROSITE" id="PS50949">
    <property type="entry name" value="HTH_GNTR"/>
    <property type="match status" value="1"/>
</dbReference>
<sequence>MAPGGTAPKRRERGEIEALPSGSLRVRVYAGVDSLSGKRNYLVETVPAGPKAAAEAEKVRRRLVHEVDEQRSPRTKATVNQLMDRYLELVDVDETTLIRYEQVIRVHIRPLLGHLPVSKLNGETLDAHQALLRRCRSHCDGRPFIEHFTEQPHECNARCGTHLCHPLAVSTIRKAYFCLSGALTRAVRWRWITVNPMDQAEPPRGAKSDPDPPSAEQAAAILNAAFKDVWWGVFLWVAMTTGARRGELCALQWDRLDLDRATATIRTAIAQQNTRTWEKDTKTHQQRRLALDSSTVGLLRAYKQRCIEEASALGLELAPDSRVFSAAVDHSTWRRPSSITNRYVRMCKRLGWDMHPHQLRHYSATELIAAGVDVRTVAGRLGHGGGGSTTLRAYTAWVAEADQRAVKNLGVRMPEPPIRLEESSATAAAAATVDSPYQKIAADLRAAITCGALLPGDFLPTVEMLKERYQVSAGTANRAIAVLKIEGAVSASRGKRAIVANGATRRQTEAS</sequence>
<dbReference type="EMBL" id="BAAAQK010000005">
    <property type="protein sequence ID" value="GAA1841058.1"/>
    <property type="molecule type" value="Genomic_DNA"/>
</dbReference>
<protein>
    <recommendedName>
        <fullName evidence="10">Site-specific integrase</fullName>
    </recommendedName>
</protein>
<name>A0ABN2MZD2_9PSEU</name>
<dbReference type="InterPro" id="IPR000524">
    <property type="entry name" value="Tscrpt_reg_HTH_GntR"/>
</dbReference>